<evidence type="ECO:0000256" key="11">
    <source>
        <dbReference type="SAM" id="MobiDB-lite"/>
    </source>
</evidence>
<dbReference type="VEuPathDB" id="FungiDB:T551_02643"/>
<dbReference type="InterPro" id="IPR000433">
    <property type="entry name" value="Znf_ZZ"/>
</dbReference>
<dbReference type="EMBL" id="LFWA01000012">
    <property type="protein sequence ID" value="KTW28224.1"/>
    <property type="molecule type" value="Genomic_DNA"/>
</dbReference>
<protein>
    <recommendedName>
        <fullName evidence="17">SWIRM-domain-containing protein</fullName>
    </recommendedName>
</protein>
<sequence>MASETAGNTSITSMPLSEPLEIVKTEDPEVGRKRLEDAARAFLVEQTHEVIIPSYAAWFDMSVINEIEKKSLPEFFNNRNRSKTPSVYKDYRDFMINIYRLNPIEYLTVTACRRNLAGDVCAIMRVHAFLEQWGLINYQVLNKLYIKHKLIISQIDLETRPSSMGPPFTGHFRVIADTPRGLQPFQPGPGSMTSHGRPLSESPSAQPKTSYHLELRKESYNSIYGKSDNTLINTSTQSEDTPDNKKQYYCFTCGVECSRLFYHSLKTKKFELCSNCYLEGRFPAGFFSGDFVKMEETPIKTNKEDWSDQETLLLLEGLEMFDDDWNLVAEHVGTRTREQCVLRFLQLPIQDPYLESRTEDLGPLQYNRIPFSQADNPIMSVVAFLASVVNPNIAAAAAQSSFEELTHSLKKSIDKHSNDKEPSNITLKKESQEPIKIKQEPIEHCSQNQTINSEEMDIDEHKGPKSTKASKNIDTLPSNTVEKAASIALGTAAAKARILVSHEEREISRLVSEVVKLQLSKLELKLQQFNELEQILEAERRELEKNRQQLYLDRLSMKKQIIMIQEQLSQAISIGGEEGLSIIKKIDELGCEGPKLEFKSSTNQNNLQDSTIPLSQENPSNYTSYQL</sequence>
<dbReference type="FunFam" id="1.10.10.60:FF:000014">
    <property type="entry name" value="SWI/SNF complex subunit SMARCC2 isoform C"/>
    <property type="match status" value="1"/>
</dbReference>
<dbReference type="SMART" id="SM00291">
    <property type="entry name" value="ZnF_ZZ"/>
    <property type="match status" value="1"/>
</dbReference>
<evidence type="ECO:0000256" key="5">
    <source>
        <dbReference type="ARBA" id="ARBA00023125"/>
    </source>
</evidence>
<evidence type="ECO:0000313" key="16">
    <source>
        <dbReference type="Proteomes" id="UP000053447"/>
    </source>
</evidence>
<dbReference type="STRING" id="1408657.A0A0W4ZIM8"/>
<dbReference type="OrthoDB" id="118550at2759"/>
<feature type="region of interest" description="Disordered" evidence="11">
    <location>
        <begin position="600"/>
        <end position="627"/>
    </location>
</feature>
<dbReference type="GO" id="GO:0045893">
    <property type="term" value="P:positive regulation of DNA-templated transcription"/>
    <property type="evidence" value="ECO:0007669"/>
    <property type="project" value="TreeGrafter"/>
</dbReference>
<organism evidence="15 16">
    <name type="scientific">Pneumocystis jirovecii (strain RU7)</name>
    <name type="common">Human pneumocystis pneumonia agent</name>
    <dbReference type="NCBI Taxonomy" id="1408657"/>
    <lineage>
        <taxon>Eukaryota</taxon>
        <taxon>Fungi</taxon>
        <taxon>Dikarya</taxon>
        <taxon>Ascomycota</taxon>
        <taxon>Taphrinomycotina</taxon>
        <taxon>Pneumocystomycetes</taxon>
        <taxon>Pneumocystaceae</taxon>
        <taxon>Pneumocystis</taxon>
    </lineage>
</organism>
<dbReference type="RefSeq" id="XP_018228786.1">
    <property type="nucleotide sequence ID" value="XM_018374906.1"/>
</dbReference>
<dbReference type="PROSITE" id="PS50090">
    <property type="entry name" value="MYB_LIKE"/>
    <property type="match status" value="1"/>
</dbReference>
<dbReference type="GO" id="GO:0016514">
    <property type="term" value="C:SWI/SNF complex"/>
    <property type="evidence" value="ECO:0007669"/>
    <property type="project" value="TreeGrafter"/>
</dbReference>
<accession>A0A0W4ZIM8</accession>
<comment type="caution">
    <text evidence="15">The sequence shown here is derived from an EMBL/GenBank/DDBJ whole genome shotgun (WGS) entry which is preliminary data.</text>
</comment>
<keyword evidence="3" id="KW-0862">Zinc</keyword>
<feature type="coiled-coil region" evidence="10">
    <location>
        <begin position="519"/>
        <end position="560"/>
    </location>
</feature>
<keyword evidence="5" id="KW-0238">DNA-binding</keyword>
<dbReference type="InterPro" id="IPR032451">
    <property type="entry name" value="SMARCC_C"/>
</dbReference>
<keyword evidence="7" id="KW-0539">Nucleus</keyword>
<dbReference type="FunFam" id="1.10.10.10:FF:000020">
    <property type="entry name" value="SWI/SNF complex subunit SMARCC2 isoform c"/>
    <property type="match status" value="1"/>
</dbReference>
<keyword evidence="10" id="KW-0175">Coiled coil</keyword>
<keyword evidence="1" id="KW-0479">Metal-binding</keyword>
<evidence type="ECO:0000256" key="8">
    <source>
        <dbReference type="ARBA" id="ARBA00058697"/>
    </source>
</evidence>
<dbReference type="Gene3D" id="1.10.10.60">
    <property type="entry name" value="Homeodomain-like"/>
    <property type="match status" value="1"/>
</dbReference>
<evidence type="ECO:0000256" key="6">
    <source>
        <dbReference type="ARBA" id="ARBA00023163"/>
    </source>
</evidence>
<dbReference type="Proteomes" id="UP000053447">
    <property type="component" value="Unassembled WGS sequence"/>
</dbReference>
<dbReference type="GO" id="GO:0006338">
    <property type="term" value="P:chromatin remodeling"/>
    <property type="evidence" value="ECO:0007669"/>
    <property type="project" value="UniProtKB-ARBA"/>
</dbReference>
<dbReference type="InterPro" id="IPR036388">
    <property type="entry name" value="WH-like_DNA-bd_sf"/>
</dbReference>
<keyword evidence="6" id="KW-0804">Transcription</keyword>
<dbReference type="Pfam" id="PF16495">
    <property type="entry name" value="SWIRM-assoc_1"/>
    <property type="match status" value="1"/>
</dbReference>
<evidence type="ECO:0000256" key="4">
    <source>
        <dbReference type="ARBA" id="ARBA00023015"/>
    </source>
</evidence>
<evidence type="ECO:0008006" key="17">
    <source>
        <dbReference type="Google" id="ProtNLM"/>
    </source>
</evidence>
<feature type="region of interest" description="Disordered" evidence="11">
    <location>
        <begin position="443"/>
        <end position="473"/>
    </location>
</feature>
<keyword evidence="2" id="KW-0863">Zinc-finger</keyword>
<comment type="subunit">
    <text evidence="9">Component of the RSC complex composed of at least arp9, arp42, rsc1, rsc4, rsc7, rsc9, rsc58, sfh1, snf21, ssr1, ssr2, ssr3 and ssr4. The complex interacts with histone and histone variant components of centromeric chromatin. Component of the SWI/SNF global transcription activator complex composed of at least arp9, arp42, snf5, snf22, snf30, sbf59, sol1, ssr1, ssr2, ssr3, ssr4 and tfg3.</text>
</comment>
<feature type="domain" description="Myb-like" evidence="12">
    <location>
        <begin position="298"/>
        <end position="348"/>
    </location>
</feature>
<dbReference type="InterPro" id="IPR041984">
    <property type="entry name" value="Rsc8/Ssr1/Ssr2_ZZ"/>
</dbReference>
<dbReference type="GO" id="GO:0016586">
    <property type="term" value="C:RSC-type complex"/>
    <property type="evidence" value="ECO:0007669"/>
    <property type="project" value="UniProtKB-ARBA"/>
</dbReference>
<feature type="domain" description="SANT" evidence="14">
    <location>
        <begin position="301"/>
        <end position="352"/>
    </location>
</feature>
<keyword evidence="4" id="KW-0805">Transcription regulation</keyword>
<dbReference type="PROSITE" id="PS51293">
    <property type="entry name" value="SANT"/>
    <property type="match status" value="1"/>
</dbReference>
<evidence type="ECO:0000256" key="3">
    <source>
        <dbReference type="ARBA" id="ARBA00022833"/>
    </source>
</evidence>
<comment type="function">
    <text evidence="8">Component of the chromatin structure remodeling complex (RSC), which is involved in transcription regulation and nucleosome positioning. Controls particularly membrane and organelle development genes. Part of the SWI/SNF complex, an ATP-dependent chromatin remodeling complex, required for the positive and negative regulation of gene expression of a large number of genes. It changes chromatin structure by altering DNA-histone contacts within a nucleosome, leading eventually to a change in nucleosome position, thus facilitating or repressing binding of gene-specific transcription factors.</text>
</comment>
<dbReference type="InterPro" id="IPR017884">
    <property type="entry name" value="SANT_dom"/>
</dbReference>
<evidence type="ECO:0000256" key="7">
    <source>
        <dbReference type="ARBA" id="ARBA00023242"/>
    </source>
</evidence>
<evidence type="ECO:0000256" key="2">
    <source>
        <dbReference type="ARBA" id="ARBA00022771"/>
    </source>
</evidence>
<dbReference type="SUPFAM" id="SSF46689">
    <property type="entry name" value="Homeodomain-like"/>
    <property type="match status" value="2"/>
</dbReference>
<dbReference type="SMART" id="SM00717">
    <property type="entry name" value="SANT"/>
    <property type="match status" value="1"/>
</dbReference>
<dbReference type="Pfam" id="PF04433">
    <property type="entry name" value="SWIRM"/>
    <property type="match status" value="1"/>
</dbReference>
<evidence type="ECO:0000256" key="1">
    <source>
        <dbReference type="ARBA" id="ARBA00022723"/>
    </source>
</evidence>
<dbReference type="InterPro" id="IPR009057">
    <property type="entry name" value="Homeodomain-like_sf"/>
</dbReference>
<name>A0A0W4ZIM8_PNEJ7</name>
<keyword evidence="16" id="KW-1185">Reference proteome</keyword>
<dbReference type="CDD" id="cd00167">
    <property type="entry name" value="SANT"/>
    <property type="match status" value="1"/>
</dbReference>
<feature type="region of interest" description="Disordered" evidence="11">
    <location>
        <begin position="412"/>
        <end position="431"/>
    </location>
</feature>
<dbReference type="GO" id="GO:0003677">
    <property type="term" value="F:DNA binding"/>
    <property type="evidence" value="ECO:0007669"/>
    <property type="project" value="UniProtKB-KW"/>
</dbReference>
<dbReference type="Pfam" id="PF00249">
    <property type="entry name" value="Myb_DNA-binding"/>
    <property type="match status" value="1"/>
</dbReference>
<proteinExistence type="predicted"/>
<dbReference type="GO" id="GO:0008270">
    <property type="term" value="F:zinc ion binding"/>
    <property type="evidence" value="ECO:0007669"/>
    <property type="project" value="UniProtKB-KW"/>
</dbReference>
<dbReference type="PANTHER" id="PTHR12802:SF41">
    <property type="entry name" value="BRAHMA ASSOCIATED PROTEIN 155 KDA"/>
    <property type="match status" value="1"/>
</dbReference>
<evidence type="ECO:0000313" key="15">
    <source>
        <dbReference type="EMBL" id="KTW28224.1"/>
    </source>
</evidence>
<dbReference type="CDD" id="cd02336">
    <property type="entry name" value="ZZ_RSC8"/>
    <property type="match status" value="1"/>
</dbReference>
<reference evidence="16" key="1">
    <citation type="journal article" date="2016" name="Nat. Commun.">
        <title>Genome analysis of three Pneumocystis species reveals adaptation mechanisms to life exclusively in mammalian hosts.</title>
        <authorList>
            <person name="Ma L."/>
            <person name="Chen Z."/>
            <person name="Huang D.W."/>
            <person name="Kutty G."/>
            <person name="Ishihara M."/>
            <person name="Wang H."/>
            <person name="Abouelleil A."/>
            <person name="Bishop L."/>
            <person name="Davey E."/>
            <person name="Deng R."/>
            <person name="Deng X."/>
            <person name="Fan L."/>
            <person name="Fantoni G."/>
            <person name="Fitzgerald M."/>
            <person name="Gogineni E."/>
            <person name="Goldberg J.M."/>
            <person name="Handley G."/>
            <person name="Hu X."/>
            <person name="Huber C."/>
            <person name="Jiao X."/>
            <person name="Jones K."/>
            <person name="Levin J.Z."/>
            <person name="Liu Y."/>
            <person name="Macdonald P."/>
            <person name="Melnikov A."/>
            <person name="Raley C."/>
            <person name="Sassi M."/>
            <person name="Sherman B.T."/>
            <person name="Song X."/>
            <person name="Sykes S."/>
            <person name="Tran B."/>
            <person name="Walsh L."/>
            <person name="Xia Y."/>
            <person name="Yang J."/>
            <person name="Young S."/>
            <person name="Zeng Q."/>
            <person name="Zheng X."/>
            <person name="Stephens R."/>
            <person name="Nusbaum C."/>
            <person name="Birren B.W."/>
            <person name="Azadi P."/>
            <person name="Lempicki R.A."/>
            <person name="Cuomo C.A."/>
            <person name="Kovacs J.A."/>
        </authorList>
    </citation>
    <scope>NUCLEOTIDE SEQUENCE [LARGE SCALE GENOMIC DNA]</scope>
    <source>
        <strain evidence="16">RU7</strain>
    </source>
</reference>
<evidence type="ECO:0000256" key="9">
    <source>
        <dbReference type="ARBA" id="ARBA00064725"/>
    </source>
</evidence>
<evidence type="ECO:0000256" key="10">
    <source>
        <dbReference type="SAM" id="Coils"/>
    </source>
</evidence>
<dbReference type="PANTHER" id="PTHR12802">
    <property type="entry name" value="SWI/SNF COMPLEX-RELATED"/>
    <property type="match status" value="1"/>
</dbReference>
<dbReference type="Gene3D" id="1.10.10.10">
    <property type="entry name" value="Winged helix-like DNA-binding domain superfamily/Winged helix DNA-binding domain"/>
    <property type="match status" value="1"/>
</dbReference>
<gene>
    <name evidence="15" type="ORF">T551_02643</name>
</gene>
<dbReference type="InterPro" id="IPR001005">
    <property type="entry name" value="SANT/Myb"/>
</dbReference>
<dbReference type="PROSITE" id="PS50934">
    <property type="entry name" value="SWIRM"/>
    <property type="match status" value="1"/>
</dbReference>
<dbReference type="InterPro" id="IPR007526">
    <property type="entry name" value="SWIRM"/>
</dbReference>
<evidence type="ECO:0000259" key="13">
    <source>
        <dbReference type="PROSITE" id="PS50934"/>
    </source>
</evidence>
<evidence type="ECO:0000259" key="12">
    <source>
        <dbReference type="PROSITE" id="PS50090"/>
    </source>
</evidence>
<dbReference type="GO" id="GO:0042393">
    <property type="term" value="F:histone binding"/>
    <property type="evidence" value="ECO:0007669"/>
    <property type="project" value="TreeGrafter"/>
</dbReference>
<feature type="region of interest" description="Disordered" evidence="11">
    <location>
        <begin position="183"/>
        <end position="210"/>
    </location>
</feature>
<dbReference type="GeneID" id="28941161"/>
<evidence type="ECO:0000259" key="14">
    <source>
        <dbReference type="PROSITE" id="PS51293"/>
    </source>
</evidence>
<feature type="domain" description="SWIRM" evidence="13">
    <location>
        <begin position="50"/>
        <end position="147"/>
    </location>
</feature>
<dbReference type="AlphaFoldDB" id="A0A0W4ZIM8"/>
<dbReference type="eggNOG" id="KOG1279">
    <property type="taxonomic scope" value="Eukaryota"/>
</dbReference>